<dbReference type="EnsemblMetazoa" id="Aqu2.1.09631_001">
    <property type="protein sequence ID" value="Aqu2.1.09631_001"/>
    <property type="gene ID" value="Aqu2.1.09631"/>
</dbReference>
<name>A0A1X7T559_AMPQE</name>
<proteinExistence type="predicted"/>
<evidence type="ECO:0000313" key="1">
    <source>
        <dbReference type="EnsemblMetazoa" id="Aqu2.1.09631_001"/>
    </source>
</evidence>
<dbReference type="AlphaFoldDB" id="A0A1X7T559"/>
<organism evidence="1">
    <name type="scientific">Amphimedon queenslandica</name>
    <name type="common">Sponge</name>
    <dbReference type="NCBI Taxonomy" id="400682"/>
    <lineage>
        <taxon>Eukaryota</taxon>
        <taxon>Metazoa</taxon>
        <taxon>Porifera</taxon>
        <taxon>Demospongiae</taxon>
        <taxon>Heteroscleromorpha</taxon>
        <taxon>Haplosclerida</taxon>
        <taxon>Niphatidae</taxon>
        <taxon>Amphimedon</taxon>
    </lineage>
</organism>
<sequence>LPPVKDKFVFQDGRGYNPGSTHFKRDEFKLIELTQNMRQRGDTGYSQPCENWFSDKV</sequence>
<dbReference type="InParanoid" id="A0A1X7T559"/>
<reference evidence="1" key="1">
    <citation type="submission" date="2017-05" db="UniProtKB">
        <authorList>
            <consortium name="EnsemblMetazoa"/>
        </authorList>
    </citation>
    <scope>IDENTIFICATION</scope>
</reference>
<protein>
    <submittedName>
        <fullName evidence="1">Uncharacterized protein</fullName>
    </submittedName>
</protein>
<accession>A0A1X7T559</accession>